<dbReference type="AlphaFoldDB" id="A0AAV5WMM7"/>
<protein>
    <submittedName>
        <fullName evidence="2">Uncharacterized protein</fullName>
    </submittedName>
</protein>
<keyword evidence="3" id="KW-1185">Reference proteome</keyword>
<evidence type="ECO:0000313" key="2">
    <source>
        <dbReference type="EMBL" id="GMT32628.1"/>
    </source>
</evidence>
<dbReference type="EMBL" id="BTSY01000006">
    <property type="protein sequence ID" value="GMT32628.1"/>
    <property type="molecule type" value="Genomic_DNA"/>
</dbReference>
<feature type="compositionally biased region" description="Low complexity" evidence="1">
    <location>
        <begin position="92"/>
        <end position="102"/>
    </location>
</feature>
<comment type="caution">
    <text evidence="2">The sequence shown here is derived from an EMBL/GenBank/DDBJ whole genome shotgun (WGS) entry which is preliminary data.</text>
</comment>
<evidence type="ECO:0000313" key="3">
    <source>
        <dbReference type="Proteomes" id="UP001432322"/>
    </source>
</evidence>
<name>A0AAV5WMM7_9BILA</name>
<organism evidence="2 3">
    <name type="scientific">Pristionchus fissidentatus</name>
    <dbReference type="NCBI Taxonomy" id="1538716"/>
    <lineage>
        <taxon>Eukaryota</taxon>
        <taxon>Metazoa</taxon>
        <taxon>Ecdysozoa</taxon>
        <taxon>Nematoda</taxon>
        <taxon>Chromadorea</taxon>
        <taxon>Rhabditida</taxon>
        <taxon>Rhabditina</taxon>
        <taxon>Diplogasteromorpha</taxon>
        <taxon>Diplogasteroidea</taxon>
        <taxon>Neodiplogasteridae</taxon>
        <taxon>Pristionchus</taxon>
    </lineage>
</organism>
<proteinExistence type="predicted"/>
<feature type="compositionally biased region" description="Basic and acidic residues" evidence="1">
    <location>
        <begin position="71"/>
        <end position="86"/>
    </location>
</feature>
<sequence>MEYPEARSDYSPSTSQRREENGGFGMQSGWGERERVPSEPRSAFAVGRVTKEEEARLFGRGNGNEGGVRFQQEERRQRRGEEERGRGGNGGHNNNNSGTNGNSFAVKMQLDTPHKRVKFQIVELLKWRRDLNLSRPQNEYQLLEAEKLFSLLQIATGEEMDIYWVTEKMEKDLYWFIEQMEVRENLLVRYSGQAWNAAANKFIEVMYVTDPDYVPPPHLRLRRVRNVDG</sequence>
<evidence type="ECO:0000256" key="1">
    <source>
        <dbReference type="SAM" id="MobiDB-lite"/>
    </source>
</evidence>
<accession>A0AAV5WMM7</accession>
<dbReference type="Proteomes" id="UP001432322">
    <property type="component" value="Unassembled WGS sequence"/>
</dbReference>
<feature type="region of interest" description="Disordered" evidence="1">
    <location>
        <begin position="1"/>
        <end position="104"/>
    </location>
</feature>
<gene>
    <name evidence="2" type="ORF">PFISCL1PPCAC_23925</name>
</gene>
<reference evidence="2" key="1">
    <citation type="submission" date="2023-10" db="EMBL/GenBank/DDBJ databases">
        <title>Genome assembly of Pristionchus species.</title>
        <authorList>
            <person name="Yoshida K."/>
            <person name="Sommer R.J."/>
        </authorList>
    </citation>
    <scope>NUCLEOTIDE SEQUENCE</scope>
    <source>
        <strain evidence="2">RS5133</strain>
    </source>
</reference>